<dbReference type="PROSITE" id="PS00236">
    <property type="entry name" value="NEUROTR_ION_CHANNEL"/>
    <property type="match status" value="1"/>
</dbReference>
<dbReference type="InterPro" id="IPR038050">
    <property type="entry name" value="Neuro_actylchol_rec"/>
</dbReference>
<dbReference type="InterPro" id="IPR002394">
    <property type="entry name" value="Nicotinic_acetylcholine_rcpt"/>
</dbReference>
<evidence type="ECO:0000313" key="18">
    <source>
        <dbReference type="EMBL" id="PAV79781.1"/>
    </source>
</evidence>
<dbReference type="InterPro" id="IPR006202">
    <property type="entry name" value="Neur_chan_lig-bd"/>
</dbReference>
<dbReference type="CDD" id="cd18997">
    <property type="entry name" value="LGIC_ECD_nAChR"/>
    <property type="match status" value="1"/>
</dbReference>
<dbReference type="GO" id="GO:0022848">
    <property type="term" value="F:acetylcholine-gated monoatomic cation-selective channel activity"/>
    <property type="evidence" value="ECO:0007669"/>
    <property type="project" value="InterPro"/>
</dbReference>
<dbReference type="CDD" id="cd19051">
    <property type="entry name" value="LGIC_TM_cation"/>
    <property type="match status" value="1"/>
</dbReference>
<evidence type="ECO:0000256" key="8">
    <source>
        <dbReference type="ARBA" id="ARBA00023157"/>
    </source>
</evidence>
<dbReference type="InterPro" id="IPR006029">
    <property type="entry name" value="Neurotrans-gated_channel_TM"/>
</dbReference>
<dbReference type="AlphaFoldDB" id="A0A2A2L0K1"/>
<dbReference type="PRINTS" id="PR00252">
    <property type="entry name" value="NRIONCHANNEL"/>
</dbReference>
<keyword evidence="11" id="KW-0628">Postsynaptic cell membrane</keyword>
<evidence type="ECO:0000256" key="10">
    <source>
        <dbReference type="ARBA" id="ARBA00023180"/>
    </source>
</evidence>
<evidence type="ECO:0000256" key="14">
    <source>
        <dbReference type="ARBA" id="ARBA00034104"/>
    </source>
</evidence>
<evidence type="ECO:0000256" key="13">
    <source>
        <dbReference type="ARBA" id="ARBA00023303"/>
    </source>
</evidence>
<dbReference type="Pfam" id="PF02931">
    <property type="entry name" value="Neur_chan_LBD"/>
    <property type="match status" value="1"/>
</dbReference>
<feature type="transmembrane region" description="Helical" evidence="15">
    <location>
        <begin position="309"/>
        <end position="329"/>
    </location>
</feature>
<feature type="transmembrane region" description="Helical" evidence="15">
    <location>
        <begin position="211"/>
        <end position="235"/>
    </location>
</feature>
<name>A0A2A2L0K1_9BILA</name>
<feature type="domain" description="Neurotransmitter-gated ion-channel transmembrane" evidence="17">
    <location>
        <begin position="216"/>
        <end position="352"/>
    </location>
</feature>
<dbReference type="InterPro" id="IPR006201">
    <property type="entry name" value="Neur_channel"/>
</dbReference>
<dbReference type="InterPro" id="IPR036734">
    <property type="entry name" value="Neur_chan_lig-bd_sf"/>
</dbReference>
<evidence type="ECO:0000256" key="15">
    <source>
        <dbReference type="RuleBase" id="RU000687"/>
    </source>
</evidence>
<dbReference type="EMBL" id="LIAE01007368">
    <property type="protein sequence ID" value="PAV79782.1"/>
    <property type="molecule type" value="Genomic_DNA"/>
</dbReference>
<dbReference type="EMBL" id="LIAE01007368">
    <property type="protein sequence ID" value="PAV79783.1"/>
    <property type="molecule type" value="Genomic_DNA"/>
</dbReference>
<evidence type="ECO:0000256" key="3">
    <source>
        <dbReference type="ARBA" id="ARBA00022692"/>
    </source>
</evidence>
<keyword evidence="3 15" id="KW-0812">Transmembrane</keyword>
<keyword evidence="1 15" id="KW-0813">Transport</keyword>
<feature type="transmembrane region" description="Helical" evidence="15">
    <location>
        <begin position="241"/>
        <end position="262"/>
    </location>
</feature>
<dbReference type="Pfam" id="PF02932">
    <property type="entry name" value="Neur_chan_memb"/>
    <property type="match status" value="1"/>
</dbReference>
<evidence type="ECO:0000256" key="11">
    <source>
        <dbReference type="ARBA" id="ARBA00023257"/>
    </source>
</evidence>
<sequence length="395" mass="45070">MERLYSALLKGYSADIRPSITHTKPINVSVYFSLTQIIDMDERHQILTTSAWTRYEWNDFRLVWDPRMYDNVTRIHFPAAAIWRPDVILLDNADEQYGKSITQTDVVVDYLGNINWATACLFTSSCPLDIKFYPFDRQTCVLKYGSWAYDGSKIDIQLGSETGDMSNYVMNTEWNVLRINAEKNPIIYSCCPNDPYPIVDILITIERRPMFYVFNLITPCVLISLIALLSFYMPSNEGEKVTLGVTSLLSTTVFLMLVAEAMPPTSEALPLIGTYYGITIVIVALSTAMSVFTLNIHHSGDHGEQVPPFLQIFAFKILSKVLFIELVPYHSINRHVKFMYEVGQIHFSIHKMTKGAFFQESAHTIAENHAYTAIARALSGENALYRFVPLPRNYF</sequence>
<evidence type="ECO:0000259" key="16">
    <source>
        <dbReference type="Pfam" id="PF02931"/>
    </source>
</evidence>
<protein>
    <recommendedName>
        <fullName evidence="20">Neurotransmitter-gated ion-channel ligand-binding domain-containing protein</fullName>
    </recommendedName>
</protein>
<dbReference type="Proteomes" id="UP000218231">
    <property type="component" value="Unassembled WGS sequence"/>
</dbReference>
<evidence type="ECO:0000256" key="1">
    <source>
        <dbReference type="ARBA" id="ARBA00022448"/>
    </source>
</evidence>
<evidence type="ECO:0000256" key="6">
    <source>
        <dbReference type="ARBA" id="ARBA00023065"/>
    </source>
</evidence>
<evidence type="ECO:0000256" key="4">
    <source>
        <dbReference type="ARBA" id="ARBA00022989"/>
    </source>
</evidence>
<evidence type="ECO:0000256" key="5">
    <source>
        <dbReference type="ARBA" id="ARBA00023018"/>
    </source>
</evidence>
<dbReference type="GO" id="GO:0045211">
    <property type="term" value="C:postsynaptic membrane"/>
    <property type="evidence" value="ECO:0007669"/>
    <property type="project" value="UniProtKB-SubCell"/>
</dbReference>
<dbReference type="FunFam" id="2.70.170.10:FF:000030">
    <property type="entry name" value="AcetylCholine Receptor"/>
    <property type="match status" value="1"/>
</dbReference>
<dbReference type="SUPFAM" id="SSF90112">
    <property type="entry name" value="Neurotransmitter-gated ion-channel transmembrane pore"/>
    <property type="match status" value="1"/>
</dbReference>
<dbReference type="FunFam" id="1.20.58.390:FF:000073">
    <property type="entry name" value="Neuronal acetylcholine receptor subunit alpha-9-II"/>
    <property type="match status" value="1"/>
</dbReference>
<accession>A0A2A2L0K1</accession>
<keyword evidence="10" id="KW-0325">Glycoprotein</keyword>
<keyword evidence="7 15" id="KW-0472">Membrane</keyword>
<dbReference type="PANTHER" id="PTHR18945">
    <property type="entry name" value="NEUROTRANSMITTER GATED ION CHANNEL"/>
    <property type="match status" value="1"/>
</dbReference>
<gene>
    <name evidence="18" type="ORF">WR25_11116</name>
</gene>
<evidence type="ECO:0000313" key="19">
    <source>
        <dbReference type="Proteomes" id="UP000218231"/>
    </source>
</evidence>
<dbReference type="InterPro" id="IPR018000">
    <property type="entry name" value="Neurotransmitter_ion_chnl_CS"/>
</dbReference>
<reference evidence="18 19" key="1">
    <citation type="journal article" date="2017" name="Curr. Biol.">
        <title>Genome architecture and evolution of a unichromosomal asexual nematode.</title>
        <authorList>
            <person name="Fradin H."/>
            <person name="Zegar C."/>
            <person name="Gutwein M."/>
            <person name="Lucas J."/>
            <person name="Kovtun M."/>
            <person name="Corcoran D."/>
            <person name="Baugh L.R."/>
            <person name="Kiontke K."/>
            <person name="Gunsalus K."/>
            <person name="Fitch D.H."/>
            <person name="Piano F."/>
        </authorList>
    </citation>
    <scope>NUCLEOTIDE SEQUENCE [LARGE SCALE GENOMIC DNA]</scope>
    <source>
        <strain evidence="18">PF1309</strain>
    </source>
</reference>
<evidence type="ECO:0000256" key="12">
    <source>
        <dbReference type="ARBA" id="ARBA00023286"/>
    </source>
</evidence>
<dbReference type="GO" id="GO:0004888">
    <property type="term" value="F:transmembrane signaling receptor activity"/>
    <property type="evidence" value="ECO:0007669"/>
    <property type="project" value="InterPro"/>
</dbReference>
<comment type="caution">
    <text evidence="18">The sequence shown here is derived from an EMBL/GenBank/DDBJ whole genome shotgun (WGS) entry which is preliminary data.</text>
</comment>
<keyword evidence="19" id="KW-1185">Reference proteome</keyword>
<keyword evidence="6 15" id="KW-0406">Ion transport</keyword>
<dbReference type="Gene3D" id="1.20.58.390">
    <property type="entry name" value="Neurotransmitter-gated ion-channel transmembrane domain"/>
    <property type="match status" value="1"/>
</dbReference>
<comment type="similarity">
    <text evidence="15">Belongs to the ligand-gated ion channel (TC 1.A.9) family.</text>
</comment>
<evidence type="ECO:0000259" key="17">
    <source>
        <dbReference type="Pfam" id="PF02932"/>
    </source>
</evidence>
<evidence type="ECO:0000256" key="7">
    <source>
        <dbReference type="ARBA" id="ARBA00023136"/>
    </source>
</evidence>
<keyword evidence="2" id="KW-1003">Cell membrane</keyword>
<dbReference type="InterPro" id="IPR036719">
    <property type="entry name" value="Neuro-gated_channel_TM_sf"/>
</dbReference>
<organism evidence="18 19">
    <name type="scientific">Diploscapter pachys</name>
    <dbReference type="NCBI Taxonomy" id="2018661"/>
    <lineage>
        <taxon>Eukaryota</taxon>
        <taxon>Metazoa</taxon>
        <taxon>Ecdysozoa</taxon>
        <taxon>Nematoda</taxon>
        <taxon>Chromadorea</taxon>
        <taxon>Rhabditida</taxon>
        <taxon>Rhabditina</taxon>
        <taxon>Rhabditomorpha</taxon>
        <taxon>Rhabditoidea</taxon>
        <taxon>Rhabditidae</taxon>
        <taxon>Diploscapter</taxon>
    </lineage>
</organism>
<dbReference type="Gene3D" id="2.70.170.10">
    <property type="entry name" value="Neurotransmitter-gated ion-channel ligand-binding domain"/>
    <property type="match status" value="1"/>
</dbReference>
<dbReference type="SUPFAM" id="SSF63712">
    <property type="entry name" value="Nicotinic receptor ligand binding domain-like"/>
    <property type="match status" value="1"/>
</dbReference>
<evidence type="ECO:0000256" key="2">
    <source>
        <dbReference type="ARBA" id="ARBA00022475"/>
    </source>
</evidence>
<keyword evidence="12" id="KW-1071">Ligand-gated ion channel</keyword>
<keyword evidence="5" id="KW-0770">Synapse</keyword>
<dbReference type="PRINTS" id="PR00254">
    <property type="entry name" value="NICOTINICR"/>
</dbReference>
<dbReference type="OrthoDB" id="5975154at2759"/>
<feature type="domain" description="Neurotransmitter-gated ion-channel ligand-binding" evidence="16">
    <location>
        <begin position="2"/>
        <end position="209"/>
    </location>
</feature>
<keyword evidence="4 15" id="KW-1133">Transmembrane helix</keyword>
<dbReference type="EMBL" id="LIAE01007368">
    <property type="protein sequence ID" value="PAV79781.1"/>
    <property type="molecule type" value="Genomic_DNA"/>
</dbReference>
<keyword evidence="9" id="KW-0675">Receptor</keyword>
<feature type="transmembrane region" description="Helical" evidence="15">
    <location>
        <begin position="274"/>
        <end position="297"/>
    </location>
</feature>
<keyword evidence="8" id="KW-1015">Disulfide bond</keyword>
<evidence type="ECO:0008006" key="20">
    <source>
        <dbReference type="Google" id="ProtNLM"/>
    </source>
</evidence>
<comment type="subcellular location">
    <subcellularLocation>
        <location evidence="14">Postsynaptic cell membrane</location>
        <topology evidence="14">Multi-pass membrane protein</topology>
    </subcellularLocation>
</comment>
<keyword evidence="13 15" id="KW-0407">Ion channel</keyword>
<proteinExistence type="inferred from homology"/>
<dbReference type="STRING" id="2018661.A0A2A2L0K1"/>
<evidence type="ECO:0000256" key="9">
    <source>
        <dbReference type="ARBA" id="ARBA00023170"/>
    </source>
</evidence>